<organism evidence="4 5">
    <name type="scientific">Dictyobacter vulcani</name>
    <dbReference type="NCBI Taxonomy" id="2607529"/>
    <lineage>
        <taxon>Bacteria</taxon>
        <taxon>Bacillati</taxon>
        <taxon>Chloroflexota</taxon>
        <taxon>Ktedonobacteria</taxon>
        <taxon>Ktedonobacterales</taxon>
        <taxon>Dictyobacteraceae</taxon>
        <taxon>Dictyobacter</taxon>
    </lineage>
</organism>
<dbReference type="GO" id="GO:0016747">
    <property type="term" value="F:acyltransferase activity, transferring groups other than amino-acyl groups"/>
    <property type="evidence" value="ECO:0007669"/>
    <property type="project" value="InterPro"/>
</dbReference>
<dbReference type="SUPFAM" id="SSF55729">
    <property type="entry name" value="Acyl-CoA N-acyltransferases (Nat)"/>
    <property type="match status" value="1"/>
</dbReference>
<evidence type="ECO:0000259" key="3">
    <source>
        <dbReference type="PROSITE" id="PS51186"/>
    </source>
</evidence>
<dbReference type="RefSeq" id="WP_151759339.1">
    <property type="nucleotide sequence ID" value="NZ_BKZW01000004.1"/>
</dbReference>
<name>A0A5J4KYS7_9CHLR</name>
<accession>A0A5J4KYS7</accession>
<dbReference type="Gene3D" id="3.40.630.30">
    <property type="match status" value="1"/>
</dbReference>
<dbReference type="CDD" id="cd04301">
    <property type="entry name" value="NAT_SF"/>
    <property type="match status" value="1"/>
</dbReference>
<keyword evidence="1 4" id="KW-0808">Transferase</keyword>
<keyword evidence="5" id="KW-1185">Reference proteome</keyword>
<comment type="caution">
    <text evidence="4">The sequence shown here is derived from an EMBL/GenBank/DDBJ whole genome shotgun (WGS) entry which is preliminary data.</text>
</comment>
<dbReference type="Pfam" id="PF00583">
    <property type="entry name" value="Acetyltransf_1"/>
    <property type="match status" value="1"/>
</dbReference>
<dbReference type="InterPro" id="IPR000182">
    <property type="entry name" value="GNAT_dom"/>
</dbReference>
<evidence type="ECO:0000313" key="5">
    <source>
        <dbReference type="Proteomes" id="UP000326912"/>
    </source>
</evidence>
<protein>
    <submittedName>
        <fullName evidence="4">N-acetyltransferase</fullName>
    </submittedName>
</protein>
<dbReference type="InterPro" id="IPR016181">
    <property type="entry name" value="Acyl_CoA_acyltransferase"/>
</dbReference>
<evidence type="ECO:0000256" key="2">
    <source>
        <dbReference type="ARBA" id="ARBA00023315"/>
    </source>
</evidence>
<evidence type="ECO:0000313" key="4">
    <source>
        <dbReference type="EMBL" id="GER91727.1"/>
    </source>
</evidence>
<dbReference type="PANTHER" id="PTHR43877">
    <property type="entry name" value="AMINOALKYLPHOSPHONATE N-ACETYLTRANSFERASE-RELATED-RELATED"/>
    <property type="match status" value="1"/>
</dbReference>
<feature type="domain" description="N-acetyltransferase" evidence="3">
    <location>
        <begin position="6"/>
        <end position="182"/>
    </location>
</feature>
<reference evidence="4 5" key="1">
    <citation type="submission" date="2019-10" db="EMBL/GenBank/DDBJ databases">
        <title>Dictyobacter vulcani sp. nov., within the class Ktedonobacteria, isolated from soil of volcanic Mt. Zao.</title>
        <authorList>
            <person name="Zheng Y."/>
            <person name="Wang C.M."/>
            <person name="Sakai Y."/>
            <person name="Abe K."/>
            <person name="Yokota A."/>
            <person name="Yabe S."/>
        </authorList>
    </citation>
    <scope>NUCLEOTIDE SEQUENCE [LARGE SCALE GENOMIC DNA]</scope>
    <source>
        <strain evidence="4 5">W12</strain>
    </source>
</reference>
<dbReference type="InterPro" id="IPR050832">
    <property type="entry name" value="Bact_Acetyltransf"/>
</dbReference>
<proteinExistence type="predicted"/>
<dbReference type="AlphaFoldDB" id="A0A5J4KYS7"/>
<sequence length="194" mass="22004">MMQDLLQTRPAQPADAEIAAVLLSSAYTHTQLTYPLPAEHEGGFIEHLQDFFRQDGNRFSYQNIQVAEYASEVVGLVLSFGGRDEARLNAAAGNWLVNEAEDDEWYIDGVAVLKKWGRKGIGTRLLYVAEQQARQHHYPKMALNVAQENKPALDLYTHLHYVVTRHTTLYQRPYVRMVKILANTVQENDAMAST</sequence>
<keyword evidence="2" id="KW-0012">Acyltransferase</keyword>
<dbReference type="Proteomes" id="UP000326912">
    <property type="component" value="Unassembled WGS sequence"/>
</dbReference>
<gene>
    <name evidence="4" type="ORF">KDW_58890</name>
</gene>
<dbReference type="EMBL" id="BKZW01000004">
    <property type="protein sequence ID" value="GER91727.1"/>
    <property type="molecule type" value="Genomic_DNA"/>
</dbReference>
<dbReference type="PROSITE" id="PS51186">
    <property type="entry name" value="GNAT"/>
    <property type="match status" value="1"/>
</dbReference>
<evidence type="ECO:0000256" key="1">
    <source>
        <dbReference type="ARBA" id="ARBA00022679"/>
    </source>
</evidence>
<dbReference type="PANTHER" id="PTHR43877:SF1">
    <property type="entry name" value="ACETYLTRANSFERASE"/>
    <property type="match status" value="1"/>
</dbReference>